<dbReference type="GO" id="GO:0005886">
    <property type="term" value="C:plasma membrane"/>
    <property type="evidence" value="ECO:0007669"/>
    <property type="project" value="UniProtKB-SubCell"/>
</dbReference>
<comment type="subcellular location">
    <subcellularLocation>
        <location evidence="1">Cell membrane</location>
        <topology evidence="1">Multi-pass membrane protein</topology>
    </subcellularLocation>
</comment>
<keyword evidence="5 7" id="KW-1133">Transmembrane helix</keyword>
<evidence type="ECO:0000256" key="1">
    <source>
        <dbReference type="ARBA" id="ARBA00004651"/>
    </source>
</evidence>
<dbReference type="Proteomes" id="UP000195814">
    <property type="component" value="Chromosome"/>
</dbReference>
<keyword evidence="2" id="KW-0813">Transport</keyword>
<dbReference type="KEGG" id="tci:A7K98_13240"/>
<dbReference type="PROSITE" id="PS50850">
    <property type="entry name" value="MFS"/>
    <property type="match status" value="1"/>
</dbReference>
<evidence type="ECO:0000256" key="3">
    <source>
        <dbReference type="ARBA" id="ARBA00022475"/>
    </source>
</evidence>
<feature type="transmembrane region" description="Helical" evidence="7">
    <location>
        <begin position="85"/>
        <end position="104"/>
    </location>
</feature>
<evidence type="ECO:0000313" key="10">
    <source>
        <dbReference type="EMBL" id="ARU98678.1"/>
    </source>
</evidence>
<dbReference type="Proteomes" id="UP000195729">
    <property type="component" value="Chromosome"/>
</dbReference>
<gene>
    <name evidence="9" type="ORF">A7K98_13240</name>
    <name evidence="10" type="ORF">A7K99_13225</name>
</gene>
<dbReference type="EMBL" id="CP015579">
    <property type="protein sequence ID" value="ARU94641.1"/>
    <property type="molecule type" value="Genomic_DNA"/>
</dbReference>
<organism evidence="9 12">
    <name type="scientific">Tatumella citrea</name>
    <name type="common">Pantoea citrea</name>
    <dbReference type="NCBI Taxonomy" id="53336"/>
    <lineage>
        <taxon>Bacteria</taxon>
        <taxon>Pseudomonadati</taxon>
        <taxon>Pseudomonadota</taxon>
        <taxon>Gammaproteobacteria</taxon>
        <taxon>Enterobacterales</taxon>
        <taxon>Erwiniaceae</taxon>
        <taxon>Tatumella</taxon>
    </lineage>
</organism>
<dbReference type="SUPFAM" id="SSF103473">
    <property type="entry name" value="MFS general substrate transporter"/>
    <property type="match status" value="1"/>
</dbReference>
<feature type="transmembrane region" description="Helical" evidence="7">
    <location>
        <begin position="205"/>
        <end position="222"/>
    </location>
</feature>
<protein>
    <submittedName>
        <fullName evidence="9">Multidrug transporter subunit MdtD</fullName>
    </submittedName>
</protein>
<dbReference type="FunFam" id="1.20.1720.10:FF:000001">
    <property type="entry name" value="Putative multidrug resistance protein MdtD"/>
    <property type="match status" value="1"/>
</dbReference>
<feature type="transmembrane region" description="Helical" evidence="7">
    <location>
        <begin position="302"/>
        <end position="321"/>
    </location>
</feature>
<evidence type="ECO:0000256" key="7">
    <source>
        <dbReference type="SAM" id="Phobius"/>
    </source>
</evidence>
<dbReference type="Pfam" id="PF07690">
    <property type="entry name" value="MFS_1"/>
    <property type="match status" value="1"/>
</dbReference>
<proteinExistence type="predicted"/>
<reference evidence="11 12" key="1">
    <citation type="submission" date="2016-05" db="EMBL/GenBank/DDBJ databases">
        <title>Complete genome sequence of two 2,5-diketo-D-glunonic acid producing strain Tatumella citrea.</title>
        <authorList>
            <person name="Duan C."/>
            <person name="Yang J."/>
            <person name="Yang S."/>
        </authorList>
    </citation>
    <scope>NUCLEOTIDE SEQUENCE [LARGE SCALE GENOMIC DNA]</scope>
    <source>
        <strain evidence="10 11">ATCC 39140</strain>
        <strain evidence="9 12">DSM 13699</strain>
    </source>
</reference>
<feature type="transmembrane region" description="Helical" evidence="7">
    <location>
        <begin position="20"/>
        <end position="41"/>
    </location>
</feature>
<evidence type="ECO:0000313" key="9">
    <source>
        <dbReference type="EMBL" id="ARU94641.1"/>
    </source>
</evidence>
<dbReference type="GO" id="GO:0022857">
    <property type="term" value="F:transmembrane transporter activity"/>
    <property type="evidence" value="ECO:0007669"/>
    <property type="project" value="InterPro"/>
</dbReference>
<accession>A0A1Y0LMA8</accession>
<evidence type="ECO:0000259" key="8">
    <source>
        <dbReference type="PROSITE" id="PS50850"/>
    </source>
</evidence>
<dbReference type="InterPro" id="IPR011701">
    <property type="entry name" value="MFS"/>
</dbReference>
<feature type="domain" description="Major facilitator superfamily (MFS) profile" evidence="8">
    <location>
        <begin position="19"/>
        <end position="464"/>
    </location>
</feature>
<evidence type="ECO:0000313" key="12">
    <source>
        <dbReference type="Proteomes" id="UP000195814"/>
    </source>
</evidence>
<evidence type="ECO:0000256" key="2">
    <source>
        <dbReference type="ARBA" id="ARBA00022448"/>
    </source>
</evidence>
<dbReference type="PANTHER" id="PTHR42718">
    <property type="entry name" value="MAJOR FACILITATOR SUPERFAMILY MULTIDRUG TRANSPORTER MFSC"/>
    <property type="match status" value="1"/>
</dbReference>
<evidence type="ECO:0000256" key="5">
    <source>
        <dbReference type="ARBA" id="ARBA00022989"/>
    </source>
</evidence>
<dbReference type="NCBIfam" id="NF007799">
    <property type="entry name" value="PRK10504.1"/>
    <property type="match status" value="1"/>
</dbReference>
<dbReference type="Gene3D" id="1.20.1250.20">
    <property type="entry name" value="MFS general substrate transporter like domains"/>
    <property type="match status" value="1"/>
</dbReference>
<keyword evidence="11" id="KW-1185">Reference proteome</keyword>
<feature type="transmembrane region" description="Helical" evidence="7">
    <location>
        <begin position="53"/>
        <end position="73"/>
    </location>
</feature>
<dbReference type="CDD" id="cd17503">
    <property type="entry name" value="MFS_LmrB_MDR_like"/>
    <property type="match status" value="1"/>
</dbReference>
<feature type="transmembrane region" description="Helical" evidence="7">
    <location>
        <begin position="273"/>
        <end position="296"/>
    </location>
</feature>
<feature type="transmembrane region" description="Helical" evidence="7">
    <location>
        <begin position="333"/>
        <end position="354"/>
    </location>
</feature>
<dbReference type="InterPro" id="IPR020846">
    <property type="entry name" value="MFS_dom"/>
</dbReference>
<dbReference type="InterPro" id="IPR036259">
    <property type="entry name" value="MFS_trans_sf"/>
</dbReference>
<keyword evidence="6 7" id="KW-0472">Membrane</keyword>
<dbReference type="PRINTS" id="PR01036">
    <property type="entry name" value="TCRTETB"/>
</dbReference>
<keyword evidence="4 7" id="KW-0812">Transmembrane</keyword>
<feature type="transmembrane region" description="Helical" evidence="7">
    <location>
        <begin position="110"/>
        <end position="131"/>
    </location>
</feature>
<sequence>MSNENSADSAPPATSVRWQLWIVAFGFFMQSLDTTIVNTALPSMAKALNNSPLNMHMVVVSYVLTVAMMLPLSGWLADRFGVRNVFCSAIVLFTLGSLCCAISGNLDQLILSRVLQGIGGAMMVPVGRLTVMKIVPRSEYMAAMAFVTLPGQLGPMAGPTVGGLLVEYASWHWIFLINLPVGIVGTIATLKLLPNYSLPGRRFDFPGFLMLAIAMAALTLALESHQWTASHNLLLAVLLTSGIGCLILYPCYARRRENALFSLDLFKNHVFRIGLIGSMVARTGSGMLPFTMPLFLQLALGFSPFHAGLMMLPMVAGSMLIKRVVVRLVNQVGYRMALISSTLLLGLIVLMLPVLMKFNLIYILPLVLFILGGVNSVRFTTMNTLTLKELPDTLASSGNSLLSMVMQLSMSTGVTLAGLAMGAFSHQQLMDTTTLSHTFSYLWVAIGIFLWLPIGVFWHIPQDLSRNSLLKKTGKRR</sequence>
<evidence type="ECO:0000313" key="11">
    <source>
        <dbReference type="Proteomes" id="UP000195729"/>
    </source>
</evidence>
<feature type="transmembrane region" description="Helical" evidence="7">
    <location>
        <begin position="143"/>
        <end position="165"/>
    </location>
</feature>
<feature type="transmembrane region" description="Helical" evidence="7">
    <location>
        <begin position="234"/>
        <end position="252"/>
    </location>
</feature>
<dbReference type="RefSeq" id="WP_087489012.1">
    <property type="nucleotide sequence ID" value="NZ_CP015579.1"/>
</dbReference>
<feature type="transmembrane region" description="Helical" evidence="7">
    <location>
        <begin position="441"/>
        <end position="460"/>
    </location>
</feature>
<dbReference type="Gene3D" id="1.20.1720.10">
    <property type="entry name" value="Multidrug resistance protein D"/>
    <property type="match status" value="1"/>
</dbReference>
<feature type="transmembrane region" description="Helical" evidence="7">
    <location>
        <begin position="401"/>
        <end position="421"/>
    </location>
</feature>
<keyword evidence="3" id="KW-1003">Cell membrane</keyword>
<dbReference type="EMBL" id="CP015581">
    <property type="protein sequence ID" value="ARU98678.1"/>
    <property type="molecule type" value="Genomic_DNA"/>
</dbReference>
<dbReference type="PANTHER" id="PTHR42718:SF46">
    <property type="entry name" value="BLR6921 PROTEIN"/>
    <property type="match status" value="1"/>
</dbReference>
<feature type="transmembrane region" description="Helical" evidence="7">
    <location>
        <begin position="360"/>
        <end position="380"/>
    </location>
</feature>
<name>A0A1Y0LMA8_TATCI</name>
<dbReference type="AlphaFoldDB" id="A0A1Y0LMA8"/>
<evidence type="ECO:0000256" key="4">
    <source>
        <dbReference type="ARBA" id="ARBA00022692"/>
    </source>
</evidence>
<dbReference type="OrthoDB" id="9812221at2"/>
<feature type="transmembrane region" description="Helical" evidence="7">
    <location>
        <begin position="171"/>
        <end position="193"/>
    </location>
</feature>
<evidence type="ECO:0000256" key="6">
    <source>
        <dbReference type="ARBA" id="ARBA00023136"/>
    </source>
</evidence>